<evidence type="ECO:0000313" key="1">
    <source>
        <dbReference type="EMBL" id="CAG8627521.1"/>
    </source>
</evidence>
<proteinExistence type="predicted"/>
<accession>A0ACA9N2E7</accession>
<protein>
    <submittedName>
        <fullName evidence="1">6316_t:CDS:1</fullName>
    </submittedName>
</protein>
<gene>
    <name evidence="1" type="ORF">DHETER_LOCUS8268</name>
</gene>
<dbReference type="EMBL" id="CAJVPU010012878">
    <property type="protein sequence ID" value="CAG8627521.1"/>
    <property type="molecule type" value="Genomic_DNA"/>
</dbReference>
<name>A0ACA9N2E7_9GLOM</name>
<feature type="non-terminal residue" evidence="1">
    <location>
        <position position="1"/>
    </location>
</feature>
<comment type="caution">
    <text evidence="1">The sequence shown here is derived from an EMBL/GenBank/DDBJ whole genome shotgun (WGS) entry which is preliminary data.</text>
</comment>
<dbReference type="Proteomes" id="UP000789702">
    <property type="component" value="Unassembled WGS sequence"/>
</dbReference>
<keyword evidence="2" id="KW-1185">Reference proteome</keyword>
<organism evidence="1 2">
    <name type="scientific">Dentiscutata heterogama</name>
    <dbReference type="NCBI Taxonomy" id="1316150"/>
    <lineage>
        <taxon>Eukaryota</taxon>
        <taxon>Fungi</taxon>
        <taxon>Fungi incertae sedis</taxon>
        <taxon>Mucoromycota</taxon>
        <taxon>Glomeromycotina</taxon>
        <taxon>Glomeromycetes</taxon>
        <taxon>Diversisporales</taxon>
        <taxon>Gigasporaceae</taxon>
        <taxon>Dentiscutata</taxon>
    </lineage>
</organism>
<reference evidence="1" key="1">
    <citation type="submission" date="2021-06" db="EMBL/GenBank/DDBJ databases">
        <authorList>
            <person name="Kallberg Y."/>
            <person name="Tangrot J."/>
            <person name="Rosling A."/>
        </authorList>
    </citation>
    <scope>NUCLEOTIDE SEQUENCE</scope>
    <source>
        <strain evidence="1">IL203A</strain>
    </source>
</reference>
<sequence length="189" mass="20676">NDFEYIVTHEFIHGLGFGSSWRNYFSASILTPLPVDNGANFAGFMETKFDRYMFVKMNGTFVPMTSLTKQLNNFFSKKKVSSNIDTSNQFANSPQFALAQQLFTAASTPSSMNFVTNSNDQISLETSLNPFQEGSSVSHVDKSFTQNGDFLMTFAAKDGVTLDDIAQKNGVSNSAGIGPKTLKALETLG</sequence>
<evidence type="ECO:0000313" key="2">
    <source>
        <dbReference type="Proteomes" id="UP000789702"/>
    </source>
</evidence>